<name>A0A1H6EEQ6_9ACTN</name>
<proteinExistence type="inferred from homology"/>
<dbReference type="Proteomes" id="UP000236732">
    <property type="component" value="Unassembled WGS sequence"/>
</dbReference>
<evidence type="ECO:0000259" key="5">
    <source>
        <dbReference type="Pfam" id="PF17851"/>
    </source>
</evidence>
<reference evidence="6 7" key="1">
    <citation type="submission" date="2016-10" db="EMBL/GenBank/DDBJ databases">
        <authorList>
            <person name="de Groot N.N."/>
        </authorList>
    </citation>
    <scope>NUCLEOTIDE SEQUENCE [LARGE SCALE GENOMIC DNA]</scope>
    <source>
        <strain evidence="6 7">CGMCC 4.7037</strain>
    </source>
</reference>
<organism evidence="6 7">
    <name type="scientific">Nonomuraea solani</name>
    <dbReference type="NCBI Taxonomy" id="1144553"/>
    <lineage>
        <taxon>Bacteria</taxon>
        <taxon>Bacillati</taxon>
        <taxon>Actinomycetota</taxon>
        <taxon>Actinomycetes</taxon>
        <taxon>Streptosporangiales</taxon>
        <taxon>Streptosporangiaceae</taxon>
        <taxon>Nonomuraea</taxon>
    </lineage>
</organism>
<dbReference type="Pfam" id="PF17851">
    <property type="entry name" value="GH43_C2"/>
    <property type="match status" value="1"/>
</dbReference>
<dbReference type="PROSITE" id="PS51318">
    <property type="entry name" value="TAT"/>
    <property type="match status" value="1"/>
</dbReference>
<keyword evidence="4" id="KW-0732">Signal</keyword>
<sequence>MTAEGPALISRRGVLAGVAGAMVTTGCGSAGTPGRRGPGTTGADQLKRALPAYMPSKSVTPDIPSVAGAGGAASDPAFLSYPADPVQTVTGVPGSGGTYVTRTPLWGAIPPSNGNSYYDAVNAALGATLRMRPADGNTYVDALPALFASGRLPDWTQIPSWVNQRLNLGTAVERFADLTPYLSGDKIATYPNLANIPTSAWQAAVWNGRLYGIPSYSTTSNFPGYLFYRKDLFEKAGVSAEVRSAEDLFALGEALTDAKAGRWAFDDLWPYLLSPIDVLASPPGVRHPCQEPDVLRLGVERPDGTFDVLAELDGRYLSTEVAGGFTGRVIGMYAATGTVGFDWFDYEPLEHG</sequence>
<dbReference type="InterPro" id="IPR041542">
    <property type="entry name" value="GH43_C2"/>
</dbReference>
<comment type="subcellular location">
    <subcellularLocation>
        <location evidence="1">Cell envelope</location>
    </subcellularLocation>
</comment>
<protein>
    <submittedName>
        <fullName evidence="6">Putative aldouronate transport system substrate-binding protein</fullName>
    </submittedName>
</protein>
<dbReference type="Pfam" id="PF13416">
    <property type="entry name" value="SBP_bac_8"/>
    <property type="match status" value="1"/>
</dbReference>
<dbReference type="GO" id="GO:0030313">
    <property type="term" value="C:cell envelope"/>
    <property type="evidence" value="ECO:0007669"/>
    <property type="project" value="UniProtKB-SubCell"/>
</dbReference>
<dbReference type="InterPro" id="IPR050490">
    <property type="entry name" value="Bact_solute-bd_prot1"/>
</dbReference>
<keyword evidence="3" id="KW-0813">Transport</keyword>
<dbReference type="Gene3D" id="3.40.190.10">
    <property type="entry name" value="Periplasmic binding protein-like II"/>
    <property type="match status" value="1"/>
</dbReference>
<dbReference type="RefSeq" id="WP_103959404.1">
    <property type="nucleotide sequence ID" value="NZ_FNVT01000009.1"/>
</dbReference>
<evidence type="ECO:0000256" key="4">
    <source>
        <dbReference type="ARBA" id="ARBA00022729"/>
    </source>
</evidence>
<accession>A0A1H6EEQ6</accession>
<keyword evidence="7" id="KW-1185">Reference proteome</keyword>
<dbReference type="Gene3D" id="2.60.120.200">
    <property type="match status" value="1"/>
</dbReference>
<feature type="domain" description="Beta-xylosidase C-terminal Concanavalin A-like" evidence="5">
    <location>
        <begin position="305"/>
        <end position="347"/>
    </location>
</feature>
<evidence type="ECO:0000313" key="7">
    <source>
        <dbReference type="Proteomes" id="UP000236732"/>
    </source>
</evidence>
<dbReference type="OrthoDB" id="2513152at2"/>
<dbReference type="AlphaFoldDB" id="A0A1H6EEQ6"/>
<dbReference type="SUPFAM" id="SSF53850">
    <property type="entry name" value="Periplasmic binding protein-like II"/>
    <property type="match status" value="1"/>
</dbReference>
<evidence type="ECO:0000256" key="2">
    <source>
        <dbReference type="ARBA" id="ARBA00008520"/>
    </source>
</evidence>
<dbReference type="SUPFAM" id="SSF49899">
    <property type="entry name" value="Concanavalin A-like lectins/glucanases"/>
    <property type="match status" value="1"/>
</dbReference>
<dbReference type="PANTHER" id="PTHR43649">
    <property type="entry name" value="ARABINOSE-BINDING PROTEIN-RELATED"/>
    <property type="match status" value="1"/>
</dbReference>
<gene>
    <name evidence="6" type="ORF">SAMN05444920_109148</name>
</gene>
<comment type="similarity">
    <text evidence="2">Belongs to the bacterial solute-binding protein 1 family.</text>
</comment>
<evidence type="ECO:0000313" key="6">
    <source>
        <dbReference type="EMBL" id="SEG95753.1"/>
    </source>
</evidence>
<evidence type="ECO:0000256" key="3">
    <source>
        <dbReference type="ARBA" id="ARBA00022448"/>
    </source>
</evidence>
<dbReference type="InterPro" id="IPR013320">
    <property type="entry name" value="ConA-like_dom_sf"/>
</dbReference>
<dbReference type="PANTHER" id="PTHR43649:SF31">
    <property type="entry name" value="SN-GLYCEROL-3-PHOSPHATE-BINDING PERIPLASMIC PROTEIN UGPB"/>
    <property type="match status" value="1"/>
</dbReference>
<dbReference type="InterPro" id="IPR006311">
    <property type="entry name" value="TAT_signal"/>
</dbReference>
<evidence type="ECO:0000256" key="1">
    <source>
        <dbReference type="ARBA" id="ARBA00004196"/>
    </source>
</evidence>
<dbReference type="InterPro" id="IPR006059">
    <property type="entry name" value="SBP"/>
</dbReference>
<dbReference type="EMBL" id="FNVT01000009">
    <property type="protein sequence ID" value="SEG95753.1"/>
    <property type="molecule type" value="Genomic_DNA"/>
</dbReference>